<evidence type="ECO:0000256" key="2">
    <source>
        <dbReference type="ARBA" id="ARBA00008806"/>
    </source>
</evidence>
<reference evidence="9" key="1">
    <citation type="submission" date="2020-10" db="EMBL/GenBank/DDBJ databases">
        <authorList>
            <person name="Gilroy R."/>
        </authorList>
    </citation>
    <scope>NUCLEOTIDE SEQUENCE</scope>
    <source>
        <strain evidence="9">CHK195-26880</strain>
    </source>
</reference>
<keyword evidence="3" id="KW-1003">Cell membrane</keyword>
<evidence type="ECO:0000256" key="1">
    <source>
        <dbReference type="ARBA" id="ARBA00004651"/>
    </source>
</evidence>
<comment type="similarity">
    <text evidence="2">Belongs to the VirD4/TraG family.</text>
</comment>
<feature type="transmembrane region" description="Helical" evidence="8">
    <location>
        <begin position="55"/>
        <end position="74"/>
    </location>
</feature>
<dbReference type="AlphaFoldDB" id="A0A9D1GAT7"/>
<dbReference type="SUPFAM" id="SSF52540">
    <property type="entry name" value="P-loop containing nucleoside triphosphate hydrolases"/>
    <property type="match status" value="1"/>
</dbReference>
<evidence type="ECO:0000256" key="5">
    <source>
        <dbReference type="ARBA" id="ARBA00022989"/>
    </source>
</evidence>
<dbReference type="PANTHER" id="PTHR37937:SF1">
    <property type="entry name" value="CONJUGATIVE TRANSFER: DNA TRANSPORT"/>
    <property type="match status" value="1"/>
</dbReference>
<keyword evidence="5 8" id="KW-1133">Transmembrane helix</keyword>
<gene>
    <name evidence="9" type="ORF">IAB59_01390</name>
</gene>
<dbReference type="EMBL" id="DVKQ01000011">
    <property type="protein sequence ID" value="HIT37117.1"/>
    <property type="molecule type" value="Genomic_DNA"/>
</dbReference>
<organism evidence="9 10">
    <name type="scientific">Candidatus Onthousia faecipullorum</name>
    <dbReference type="NCBI Taxonomy" id="2840887"/>
    <lineage>
        <taxon>Bacteria</taxon>
        <taxon>Bacillati</taxon>
        <taxon>Bacillota</taxon>
        <taxon>Bacilli</taxon>
        <taxon>Candidatus Onthousia</taxon>
    </lineage>
</organism>
<dbReference type="CDD" id="cd01127">
    <property type="entry name" value="TrwB_TraG_TraD_VirD4"/>
    <property type="match status" value="1"/>
</dbReference>
<comment type="subcellular location">
    <subcellularLocation>
        <location evidence="1">Cell membrane</location>
        <topology evidence="1">Multi-pass membrane protein</topology>
    </subcellularLocation>
</comment>
<feature type="compositionally biased region" description="Acidic residues" evidence="7">
    <location>
        <begin position="720"/>
        <end position="735"/>
    </location>
</feature>
<evidence type="ECO:0000256" key="6">
    <source>
        <dbReference type="ARBA" id="ARBA00023136"/>
    </source>
</evidence>
<evidence type="ECO:0000256" key="3">
    <source>
        <dbReference type="ARBA" id="ARBA00022475"/>
    </source>
</evidence>
<dbReference type="InterPro" id="IPR051539">
    <property type="entry name" value="T4SS-coupling_protein"/>
</dbReference>
<evidence type="ECO:0000256" key="4">
    <source>
        <dbReference type="ARBA" id="ARBA00022692"/>
    </source>
</evidence>
<protein>
    <submittedName>
        <fullName evidence="9">Type IV secretory system conjugative DNA transfer family protein</fullName>
    </submittedName>
</protein>
<evidence type="ECO:0000313" key="9">
    <source>
        <dbReference type="EMBL" id="HIT37117.1"/>
    </source>
</evidence>
<dbReference type="Gene3D" id="3.40.50.300">
    <property type="entry name" value="P-loop containing nucleotide triphosphate hydrolases"/>
    <property type="match status" value="2"/>
</dbReference>
<dbReference type="InterPro" id="IPR027417">
    <property type="entry name" value="P-loop_NTPase"/>
</dbReference>
<evidence type="ECO:0000256" key="8">
    <source>
        <dbReference type="SAM" id="Phobius"/>
    </source>
</evidence>
<accession>A0A9D1GAT7</accession>
<feature type="compositionally biased region" description="Basic and acidic residues" evidence="7">
    <location>
        <begin position="676"/>
        <end position="691"/>
    </location>
</feature>
<evidence type="ECO:0000313" key="10">
    <source>
        <dbReference type="Proteomes" id="UP000886833"/>
    </source>
</evidence>
<dbReference type="NCBIfam" id="NF045973">
    <property type="entry name" value="conju_CD1115"/>
    <property type="match status" value="1"/>
</dbReference>
<feature type="transmembrane region" description="Helical" evidence="8">
    <location>
        <begin position="12"/>
        <end position="35"/>
    </location>
</feature>
<dbReference type="GO" id="GO:0005886">
    <property type="term" value="C:plasma membrane"/>
    <property type="evidence" value="ECO:0007669"/>
    <property type="project" value="UniProtKB-SubCell"/>
</dbReference>
<proteinExistence type="inferred from homology"/>
<name>A0A9D1GAT7_9FIRM</name>
<keyword evidence="6 8" id="KW-0472">Membrane</keyword>
<sequence length="735" mass="82736">MKLKFRADKDDVMIFIVFAIFLLYIVAIGIVNLHSFATEGYFSGLNPFPAFTPEFLWITLIVYFVALIGMLISVKSYFFEMEKGIGFTSEKKDKGYSRWAKDKEMKEELVMVPLQDEVSNAAGVPIMLNDKEAWVDNGEYHTLVIGSTGSGKTQTVIKPTVKLLAKAGESMIITDPKGEIYESTANMLRDKGYDVQILNFRDPQNGSSWNPLSLPYRMYKNGNQDKAIELLDDLALNILYDESSNNSDPFWEKTSADYFSGVALGLFEDAKEDEININSISLMTTVGEEKFGGSTYIKEYFSFKDPASAASINASSTINAPTDTKGSILSVFRQKIKLFASRENLSEMLSHSDIELADIGRKKTALFIVVQDEKKTYHSLVTILLKQCYETLIDVAQENGGELPVRTNFLLDEFANMPPLKDVTTMITAARSRHIRFTMIIQNYAQLNQIYGKENAETIRGNCGNIIYLLSTELASLEEISKMCGEVKSKDDDKTASTPLVTISDLQRMKPFDVIILRIRKQPFKTKFTPDFKLEWGKTYPKASYPSREKIPVHTFDIKTFVKEKKKEKLLEMMNSNNANPNGGSTPPGFVPPNLFGIGAGSNNGPMESMMPNTSGMLRPSNPMPSFMNPNMENESSVPKRPSFDVDELVKKIDAKIAELEKEEAMNKQKQQQKMEAMKSKEERPVKDVSPVKEVVNSPIPEVSEMPKVEQPKKSVNLSLDDDDDDDFFDDFFDE</sequence>
<keyword evidence="4 8" id="KW-0812">Transmembrane</keyword>
<comment type="caution">
    <text evidence="9">The sequence shown here is derived from an EMBL/GenBank/DDBJ whole genome shotgun (WGS) entry which is preliminary data.</text>
</comment>
<evidence type="ECO:0000256" key="7">
    <source>
        <dbReference type="SAM" id="MobiDB-lite"/>
    </source>
</evidence>
<dbReference type="Pfam" id="PF02534">
    <property type="entry name" value="T4SS-DNA_transf"/>
    <property type="match status" value="1"/>
</dbReference>
<dbReference type="Proteomes" id="UP000886833">
    <property type="component" value="Unassembled WGS sequence"/>
</dbReference>
<dbReference type="PANTHER" id="PTHR37937">
    <property type="entry name" value="CONJUGATIVE TRANSFER: DNA TRANSPORT"/>
    <property type="match status" value="1"/>
</dbReference>
<feature type="region of interest" description="Disordered" evidence="7">
    <location>
        <begin position="663"/>
        <end position="735"/>
    </location>
</feature>
<reference evidence="9" key="2">
    <citation type="journal article" date="2021" name="PeerJ">
        <title>Extensive microbial diversity within the chicken gut microbiome revealed by metagenomics and culture.</title>
        <authorList>
            <person name="Gilroy R."/>
            <person name="Ravi A."/>
            <person name="Getino M."/>
            <person name="Pursley I."/>
            <person name="Horton D.L."/>
            <person name="Alikhan N.F."/>
            <person name="Baker D."/>
            <person name="Gharbi K."/>
            <person name="Hall N."/>
            <person name="Watson M."/>
            <person name="Adriaenssens E.M."/>
            <person name="Foster-Nyarko E."/>
            <person name="Jarju S."/>
            <person name="Secka A."/>
            <person name="Antonio M."/>
            <person name="Oren A."/>
            <person name="Chaudhuri R.R."/>
            <person name="La Ragione R."/>
            <person name="Hildebrand F."/>
            <person name="Pallen M.J."/>
        </authorList>
    </citation>
    <scope>NUCLEOTIDE SEQUENCE</scope>
    <source>
        <strain evidence="9">CHK195-26880</strain>
    </source>
</reference>
<dbReference type="InterPro" id="IPR003688">
    <property type="entry name" value="TraG/VirD4"/>
</dbReference>